<comment type="caution">
    <text evidence="1">The sequence shown here is derived from an EMBL/GenBank/DDBJ whole genome shotgun (WGS) entry which is preliminary data.</text>
</comment>
<sequence>MARHSIGRVIDLIPVKITIKVDLPFDIIELVIDALAAQGDKEALRNFALVSSTFVVRCQKHLFRTIDLGERCIPGKEIYRRFFRIVSQRHKFCAYVKDLRLVDTYIWDKEKNEHWGWLTEEESICDLLDLLPNLRTFSLTFNIGHPQWVSLRQCIRHALMQVARRPVIESFTLARIKDFPPSLLVSLVTVKRLRLDDVHVHAAYLTHSLGVALELVSLSPALETLVLKAPSAARSRYSGPGAGSSS</sequence>
<reference evidence="1" key="1">
    <citation type="submission" date="2022-07" db="EMBL/GenBank/DDBJ databases">
        <title>Genome Sequence of Agrocybe chaxingu.</title>
        <authorList>
            <person name="Buettner E."/>
        </authorList>
    </citation>
    <scope>NUCLEOTIDE SEQUENCE</scope>
    <source>
        <strain evidence="1">MP-N11</strain>
    </source>
</reference>
<dbReference type="OrthoDB" id="3022813at2759"/>
<keyword evidence="2" id="KW-1185">Reference proteome</keyword>
<accession>A0A9W8MU37</accession>
<protein>
    <submittedName>
        <fullName evidence="1">Uncharacterized protein</fullName>
    </submittedName>
</protein>
<evidence type="ECO:0000313" key="2">
    <source>
        <dbReference type="Proteomes" id="UP001148786"/>
    </source>
</evidence>
<dbReference type="EMBL" id="JANKHO010001273">
    <property type="protein sequence ID" value="KAJ3502506.1"/>
    <property type="molecule type" value="Genomic_DNA"/>
</dbReference>
<dbReference type="Proteomes" id="UP001148786">
    <property type="component" value="Unassembled WGS sequence"/>
</dbReference>
<proteinExistence type="predicted"/>
<dbReference type="AlphaFoldDB" id="A0A9W8MU37"/>
<organism evidence="1 2">
    <name type="scientific">Agrocybe chaxingu</name>
    <dbReference type="NCBI Taxonomy" id="84603"/>
    <lineage>
        <taxon>Eukaryota</taxon>
        <taxon>Fungi</taxon>
        <taxon>Dikarya</taxon>
        <taxon>Basidiomycota</taxon>
        <taxon>Agaricomycotina</taxon>
        <taxon>Agaricomycetes</taxon>
        <taxon>Agaricomycetidae</taxon>
        <taxon>Agaricales</taxon>
        <taxon>Agaricineae</taxon>
        <taxon>Strophariaceae</taxon>
        <taxon>Agrocybe</taxon>
    </lineage>
</organism>
<gene>
    <name evidence="1" type="ORF">NLJ89_g8857</name>
</gene>
<evidence type="ECO:0000313" key="1">
    <source>
        <dbReference type="EMBL" id="KAJ3502506.1"/>
    </source>
</evidence>
<name>A0A9W8MU37_9AGAR</name>